<dbReference type="Gene3D" id="2.40.30.10">
    <property type="entry name" value="Translation factors"/>
    <property type="match status" value="1"/>
</dbReference>
<dbReference type="InterPro" id="IPR009000">
    <property type="entry name" value="Transl_B-barrel_sf"/>
</dbReference>
<dbReference type="InterPro" id="IPR000640">
    <property type="entry name" value="EFG_V-like"/>
</dbReference>
<feature type="domain" description="Tr-type G" evidence="6">
    <location>
        <begin position="7"/>
        <end position="266"/>
    </location>
</feature>
<keyword evidence="4" id="KW-0342">GTP-binding</keyword>
<dbReference type="GO" id="GO:0003924">
    <property type="term" value="F:GTPase activity"/>
    <property type="evidence" value="ECO:0007669"/>
    <property type="project" value="InterPro"/>
</dbReference>
<dbReference type="SUPFAM" id="SSF54980">
    <property type="entry name" value="EF-G C-terminal domain-like"/>
    <property type="match status" value="2"/>
</dbReference>
<dbReference type="SMART" id="SM00889">
    <property type="entry name" value="EFG_IV"/>
    <property type="match status" value="1"/>
</dbReference>
<dbReference type="GO" id="GO:0005525">
    <property type="term" value="F:GTP binding"/>
    <property type="evidence" value="ECO:0007669"/>
    <property type="project" value="UniProtKB-KW"/>
</dbReference>
<dbReference type="Gene3D" id="3.30.70.870">
    <property type="entry name" value="Elongation Factor G (Translational Gtpase), domain 3"/>
    <property type="match status" value="1"/>
</dbReference>
<evidence type="ECO:0000256" key="2">
    <source>
        <dbReference type="ARBA" id="ARBA00022741"/>
    </source>
</evidence>
<dbReference type="InterPro" id="IPR027417">
    <property type="entry name" value="P-loop_NTPase"/>
</dbReference>
<dbReference type="GO" id="GO:0032790">
    <property type="term" value="P:ribosome disassembly"/>
    <property type="evidence" value="ECO:0007669"/>
    <property type="project" value="TreeGrafter"/>
</dbReference>
<dbReference type="InterPro" id="IPR035649">
    <property type="entry name" value="EFG_V"/>
</dbReference>
<dbReference type="SMART" id="SM00838">
    <property type="entry name" value="EFG_C"/>
    <property type="match status" value="1"/>
</dbReference>
<dbReference type="CDD" id="cd16262">
    <property type="entry name" value="EFG_III"/>
    <property type="match status" value="1"/>
</dbReference>
<protein>
    <recommendedName>
        <fullName evidence="1">Elongation factor G</fullName>
    </recommendedName>
</protein>
<keyword evidence="2" id="KW-0547">Nucleotide-binding</keyword>
<dbReference type="PRINTS" id="PR00315">
    <property type="entry name" value="ELONGATNFCT"/>
</dbReference>
<dbReference type="Pfam" id="PF22042">
    <property type="entry name" value="EF-G_D2"/>
    <property type="match status" value="1"/>
</dbReference>
<proteinExistence type="predicted"/>
<dbReference type="Pfam" id="PF03764">
    <property type="entry name" value="EFG_IV"/>
    <property type="match status" value="2"/>
</dbReference>
<evidence type="ECO:0000259" key="6">
    <source>
        <dbReference type="PROSITE" id="PS51722"/>
    </source>
</evidence>
<keyword evidence="3 7" id="KW-0251">Elongation factor</keyword>
<dbReference type="CDD" id="cd01434">
    <property type="entry name" value="EFG_mtEFG1_IV"/>
    <property type="match status" value="1"/>
</dbReference>
<gene>
    <name evidence="7" type="ORF">ENS64_11645</name>
</gene>
<dbReference type="SUPFAM" id="SSF54211">
    <property type="entry name" value="Ribosomal protein S5 domain 2-like"/>
    <property type="match status" value="1"/>
</dbReference>
<name>A0A7C4LLZ1_9PLAN</name>
<dbReference type="InterPro" id="IPR020568">
    <property type="entry name" value="Ribosomal_Su5_D2-typ_SF"/>
</dbReference>
<dbReference type="InterPro" id="IPR035647">
    <property type="entry name" value="EFG_III/V"/>
</dbReference>
<dbReference type="Pfam" id="PF00009">
    <property type="entry name" value="GTP_EFTU"/>
    <property type="match status" value="1"/>
</dbReference>
<reference evidence="7" key="1">
    <citation type="journal article" date="2020" name="mSystems">
        <title>Genome- and Community-Level Interaction Insights into Carbon Utilization and Element Cycling Functions of Hydrothermarchaeota in Hydrothermal Sediment.</title>
        <authorList>
            <person name="Zhou Z."/>
            <person name="Liu Y."/>
            <person name="Xu W."/>
            <person name="Pan J."/>
            <person name="Luo Z.H."/>
            <person name="Li M."/>
        </authorList>
    </citation>
    <scope>NUCLEOTIDE SEQUENCE [LARGE SCALE GENOMIC DNA]</scope>
    <source>
        <strain evidence="7">SpSt-508</strain>
    </source>
</reference>
<dbReference type="AlphaFoldDB" id="A0A7C4LLZ1"/>
<dbReference type="Pfam" id="PF00679">
    <property type="entry name" value="EFG_C"/>
    <property type="match status" value="1"/>
</dbReference>
<dbReference type="PROSITE" id="PS51722">
    <property type="entry name" value="G_TR_2"/>
    <property type="match status" value="1"/>
</dbReference>
<dbReference type="FunFam" id="3.30.70.240:FF:000001">
    <property type="entry name" value="Elongation factor G"/>
    <property type="match status" value="1"/>
</dbReference>
<dbReference type="InterPro" id="IPR053905">
    <property type="entry name" value="EF-G-like_DII"/>
</dbReference>
<comment type="caution">
    <text evidence="7">The sequence shown here is derived from an EMBL/GenBank/DDBJ whole genome shotgun (WGS) entry which is preliminary data.</text>
</comment>
<dbReference type="SUPFAM" id="SSF50447">
    <property type="entry name" value="Translation proteins"/>
    <property type="match status" value="1"/>
</dbReference>
<evidence type="ECO:0000256" key="3">
    <source>
        <dbReference type="ARBA" id="ARBA00022768"/>
    </source>
</evidence>
<evidence type="ECO:0000256" key="5">
    <source>
        <dbReference type="ARBA" id="ARBA00024731"/>
    </source>
</evidence>
<dbReference type="InterPro" id="IPR009022">
    <property type="entry name" value="EFG_III"/>
</dbReference>
<dbReference type="PANTHER" id="PTHR43261:SF6">
    <property type="entry name" value="ELONGATION FACTOR G-LIKE PROTEIN"/>
    <property type="match status" value="1"/>
</dbReference>
<dbReference type="SUPFAM" id="SSF52540">
    <property type="entry name" value="P-loop containing nucleoside triphosphate hydrolases"/>
    <property type="match status" value="1"/>
</dbReference>
<dbReference type="InterPro" id="IPR047872">
    <property type="entry name" value="EFG_IV"/>
</dbReference>
<dbReference type="NCBIfam" id="TIGR00231">
    <property type="entry name" value="small_GTP"/>
    <property type="match status" value="1"/>
</dbReference>
<evidence type="ECO:0000256" key="1">
    <source>
        <dbReference type="ARBA" id="ARBA00017872"/>
    </source>
</evidence>
<dbReference type="InterPro" id="IPR005225">
    <property type="entry name" value="Small_GTP-bd"/>
</dbReference>
<dbReference type="Pfam" id="PF14492">
    <property type="entry name" value="EFG_III"/>
    <property type="match status" value="1"/>
</dbReference>
<keyword evidence="3 7" id="KW-0648">Protein biosynthesis</keyword>
<sequence length="704" mass="76569">MSKYKTDQIRNIVLVGHGAVGKTTLADLMLFKAGAATRPGSVDDGTSQLDIDEEERQRHFSISSAMVHFEHHGARINVIDTPGYPDFVGQAISALCAAETALVVINASAGIEANTRRTFELAGRAHLARMIVINKLDQENINFPTLVETIQASFGKNCVLMNVPIGLGHKLTGVVSTLKPTSGVEGAVLDPAGIGSTVMDAIVEADEELMERYLEGEELSADEVLGGVTKAIAAGTLIPMFCTSARTGVGVSELMDAIVDFALSPGELVRHGRTETGKEVDIKPTEDAPLVAQVFKTRIDPFVSKMSFIRVFSGKLTKDAVVKDLRTGKGVKVHQLLDVQGSHVEAIEEAHAGDVVVVAKVDEFQVGDTLVGAGNGDGVALPPPEFPTPMIGLAVEPKSRSDQQKISGALHKIEEEDPTFRVVRDPQTHEMVMRGMSELHLQIVQDRLHKREKVDVVTHQPKVPYRETVMAQAEGSYRHKKQSGGAGQFAEVHMRIHPLPSDIDPAAYFTKERFEALRSYHYNKDLNFAFVDCITGGSVPNQFIPAVEKGVLERMEKGVIAGYQVQDVAVELFFGKDHPVDSNEAAFRTAGSMCFREIFKQAKPVLLEPIMRLEVTVPGDKLGDITSDLNTRRGRMEGMESLPGGLQVVKARAPLAELMTYSRTLSSLTGGQGSYSMEFSHYEMVPPNEQQKIIAAAQLAKEEE</sequence>
<organism evidence="7">
    <name type="scientific">Schlesneria paludicola</name>
    <dbReference type="NCBI Taxonomy" id="360056"/>
    <lineage>
        <taxon>Bacteria</taxon>
        <taxon>Pseudomonadati</taxon>
        <taxon>Planctomycetota</taxon>
        <taxon>Planctomycetia</taxon>
        <taxon>Planctomycetales</taxon>
        <taxon>Planctomycetaceae</taxon>
        <taxon>Schlesneria</taxon>
    </lineage>
</organism>
<comment type="function">
    <text evidence="5">Catalyzes the GTP-dependent ribosomal translocation step during translation elongation. During this step, the ribosome changes from the pre-translocational (PRE) to the post-translocational (POST) state as the newly formed A-site-bound peptidyl-tRNA and P-site-bound deacylated tRNA move to the P and E sites, respectively. Catalyzes the coordinated movement of the two tRNA molecules, the mRNA and conformational changes in the ribosome.</text>
</comment>
<dbReference type="InterPro" id="IPR041095">
    <property type="entry name" value="EFG_II"/>
</dbReference>
<evidence type="ECO:0000256" key="4">
    <source>
        <dbReference type="ARBA" id="ARBA00023134"/>
    </source>
</evidence>
<accession>A0A7C4LLZ1</accession>
<dbReference type="GO" id="GO:0003746">
    <property type="term" value="F:translation elongation factor activity"/>
    <property type="evidence" value="ECO:0007669"/>
    <property type="project" value="UniProtKB-KW"/>
</dbReference>
<dbReference type="PANTHER" id="PTHR43261">
    <property type="entry name" value="TRANSLATION ELONGATION FACTOR G-RELATED"/>
    <property type="match status" value="1"/>
</dbReference>
<dbReference type="Gene3D" id="3.30.70.240">
    <property type="match status" value="1"/>
</dbReference>
<dbReference type="CDD" id="cd03713">
    <property type="entry name" value="EFG_mtEFG_C"/>
    <property type="match status" value="1"/>
</dbReference>
<dbReference type="InterPro" id="IPR000795">
    <property type="entry name" value="T_Tr_GTP-bd_dom"/>
</dbReference>
<dbReference type="Gene3D" id="3.40.50.300">
    <property type="entry name" value="P-loop containing nucleotide triphosphate hydrolases"/>
    <property type="match status" value="1"/>
</dbReference>
<evidence type="ECO:0000313" key="7">
    <source>
        <dbReference type="EMBL" id="HGT39896.1"/>
    </source>
</evidence>
<dbReference type="CDD" id="cd04170">
    <property type="entry name" value="EF-G_bact"/>
    <property type="match status" value="1"/>
</dbReference>
<dbReference type="Gene3D" id="3.30.230.10">
    <property type="match status" value="1"/>
</dbReference>
<dbReference type="NCBIfam" id="NF009381">
    <property type="entry name" value="PRK12740.1-5"/>
    <property type="match status" value="1"/>
</dbReference>
<dbReference type="InterPro" id="IPR014721">
    <property type="entry name" value="Ribsml_uS5_D2-typ_fold_subgr"/>
</dbReference>
<dbReference type="InterPro" id="IPR005517">
    <property type="entry name" value="Transl_elong_EFG/EF2_IV"/>
</dbReference>
<dbReference type="EMBL" id="DSVQ01000015">
    <property type="protein sequence ID" value="HGT39896.1"/>
    <property type="molecule type" value="Genomic_DNA"/>
</dbReference>